<sequence length="148" mass="16392">MKKIITFLSLVLSVNSSLANTMANTAPPALELEKLEQKEERYQDLLSAADRNDIYADTSRWSSYVVGGGSFIYALATLEETRGGDYEFSENGQIALYAGLAVFAVGYFVGQYFDNQASSLRSEASNISQGLSYIPENNEFVYTVTFKF</sequence>
<keyword evidence="1" id="KW-0472">Membrane</keyword>
<organism evidence="3 4">
    <name type="scientific">Vibrio navarrensis</name>
    <dbReference type="NCBI Taxonomy" id="29495"/>
    <lineage>
        <taxon>Bacteria</taxon>
        <taxon>Pseudomonadati</taxon>
        <taxon>Pseudomonadota</taxon>
        <taxon>Gammaproteobacteria</taxon>
        <taxon>Vibrionales</taxon>
        <taxon>Vibrionaceae</taxon>
        <taxon>Vibrio</taxon>
    </lineage>
</organism>
<evidence type="ECO:0000313" key="4">
    <source>
        <dbReference type="Proteomes" id="UP000594435"/>
    </source>
</evidence>
<feature type="transmembrane region" description="Helical" evidence="1">
    <location>
        <begin position="94"/>
        <end position="113"/>
    </location>
</feature>
<evidence type="ECO:0008006" key="5">
    <source>
        <dbReference type="Google" id="ProtNLM"/>
    </source>
</evidence>
<keyword evidence="2" id="KW-0732">Signal</keyword>
<protein>
    <recommendedName>
        <fullName evidence="5">DUF5683 domain-containing protein</fullName>
    </recommendedName>
</protein>
<evidence type="ECO:0000256" key="1">
    <source>
        <dbReference type="SAM" id="Phobius"/>
    </source>
</evidence>
<proteinExistence type="predicted"/>
<keyword evidence="1" id="KW-0812">Transmembrane</keyword>
<gene>
    <name evidence="3" type="ORF">I3X05_18355</name>
</gene>
<keyword evidence="1" id="KW-1133">Transmembrane helix</keyword>
<dbReference type="AlphaFoldDB" id="A0AAJ4IFR2"/>
<reference evidence="3 4" key="1">
    <citation type="submission" date="2020-11" db="EMBL/GenBank/DDBJ databases">
        <title>Complete and Circularized Genome Assembly of a human isolate of Vibrio navarrensis biotype pommerensis with MiSeq and MinION Sequence Data.</title>
        <authorList>
            <person name="Schwartz K."/>
            <person name="Borowiak M."/>
            <person name="Deneke C."/>
            <person name="Balau V."/>
            <person name="Metelmann C."/>
            <person name="Strauch E."/>
        </authorList>
    </citation>
    <scope>NUCLEOTIDE SEQUENCE [LARGE SCALE GENOMIC DNA]</scope>
    <source>
        <strain evidence="3 4">20-VB00237</strain>
    </source>
</reference>
<feature type="chain" id="PRO_5042479757" description="DUF5683 domain-containing protein" evidence="2">
    <location>
        <begin position="20"/>
        <end position="148"/>
    </location>
</feature>
<accession>A0AAJ4IFR2</accession>
<evidence type="ECO:0000256" key="2">
    <source>
        <dbReference type="SAM" id="SignalP"/>
    </source>
</evidence>
<dbReference type="RefSeq" id="WP_337971370.1">
    <property type="nucleotide sequence ID" value="NZ_CP065218.1"/>
</dbReference>
<dbReference type="EMBL" id="CP065218">
    <property type="protein sequence ID" value="QPL56069.1"/>
    <property type="molecule type" value="Genomic_DNA"/>
</dbReference>
<feature type="signal peptide" evidence="2">
    <location>
        <begin position="1"/>
        <end position="19"/>
    </location>
</feature>
<evidence type="ECO:0000313" key="3">
    <source>
        <dbReference type="EMBL" id="QPL56069.1"/>
    </source>
</evidence>
<name>A0AAJ4IFR2_9VIBR</name>
<dbReference type="Proteomes" id="UP000594435">
    <property type="component" value="Chromosome 2"/>
</dbReference>